<evidence type="ECO:0000256" key="8">
    <source>
        <dbReference type="RuleBase" id="RU366003"/>
    </source>
</evidence>
<dbReference type="AlphaFoldDB" id="A0A2P8GAU2"/>
<comment type="pathway">
    <text evidence="1 8">Amino-acid biosynthesis; L-histidine biosynthesis; L-histidine from 5-phospho-alpha-D-ribose 1-diphosphate: step 8/9.</text>
</comment>
<feature type="domain" description="PHP" evidence="9">
    <location>
        <begin position="30"/>
        <end position="240"/>
    </location>
</feature>
<evidence type="ECO:0000256" key="5">
    <source>
        <dbReference type="ARBA" id="ARBA00022801"/>
    </source>
</evidence>
<dbReference type="PANTHER" id="PTHR21039:SF0">
    <property type="entry name" value="HISTIDINOL-PHOSPHATASE"/>
    <property type="match status" value="1"/>
</dbReference>
<protein>
    <recommendedName>
        <fullName evidence="3 8">Histidinol-phosphatase</fullName>
        <shortName evidence="8">HolPase</shortName>
        <ecNumber evidence="3 8">3.1.3.15</ecNumber>
    </recommendedName>
</protein>
<dbReference type="GO" id="GO:0000105">
    <property type="term" value="P:L-histidine biosynthetic process"/>
    <property type="evidence" value="ECO:0007669"/>
    <property type="project" value="UniProtKB-UniRule"/>
</dbReference>
<sequence length="294" mass="33246">MYSIFLFANLKEMDKYFSAKRKRVFFMKRDGHIHTPFCPHGTKDSFELYIEKAIASGFTDISFTEHAPLPSSFTDPTPLKDSGMSLKQLYPYIDAVSKAKDAYRKEIRIRVGLEVDFIEGFEQETKTLLDEIGPSLDDAILSVHFLKIDGQYHCVDYSKEAFAAISGKAGSVQCVYDKYYQTVEASISADLGAYKPKRIGHPTLVHKFQLAHGEKIDDRTQIEQLLQRIAGVGYEIDLNSAGFSKPECLEPYPPERYIKQAADLGIPLVFGSDAHNAKGLHNHYSKLYNKEILK</sequence>
<comment type="similarity">
    <text evidence="2 8">Belongs to the PHP hydrolase family. HisK subfamily.</text>
</comment>
<organism evidence="10 11">
    <name type="scientific">Planomicrobium soli</name>
    <dbReference type="NCBI Taxonomy" id="1176648"/>
    <lineage>
        <taxon>Bacteria</taxon>
        <taxon>Bacillati</taxon>
        <taxon>Bacillota</taxon>
        <taxon>Bacilli</taxon>
        <taxon>Bacillales</taxon>
        <taxon>Caryophanaceae</taxon>
        <taxon>Planomicrobium</taxon>
    </lineage>
</organism>
<dbReference type="InterPro" id="IPR004013">
    <property type="entry name" value="PHP_dom"/>
</dbReference>
<dbReference type="EC" id="3.1.3.15" evidence="3 8"/>
<evidence type="ECO:0000313" key="11">
    <source>
        <dbReference type="Proteomes" id="UP000242682"/>
    </source>
</evidence>
<dbReference type="Gene3D" id="3.20.20.140">
    <property type="entry name" value="Metal-dependent hydrolases"/>
    <property type="match status" value="1"/>
</dbReference>
<comment type="caution">
    <text evidence="10">The sequence shown here is derived from an EMBL/GenBank/DDBJ whole genome shotgun (WGS) entry which is preliminary data.</text>
</comment>
<evidence type="ECO:0000256" key="1">
    <source>
        <dbReference type="ARBA" id="ARBA00004970"/>
    </source>
</evidence>
<evidence type="ECO:0000256" key="3">
    <source>
        <dbReference type="ARBA" id="ARBA00013085"/>
    </source>
</evidence>
<accession>A0A2P8GAU2</accession>
<dbReference type="PANTHER" id="PTHR21039">
    <property type="entry name" value="HISTIDINOL PHOSPHATASE-RELATED"/>
    <property type="match status" value="1"/>
</dbReference>
<keyword evidence="11" id="KW-1185">Reference proteome</keyword>
<dbReference type="EMBL" id="PYAT01000012">
    <property type="protein sequence ID" value="PSL31073.1"/>
    <property type="molecule type" value="Genomic_DNA"/>
</dbReference>
<evidence type="ECO:0000256" key="6">
    <source>
        <dbReference type="ARBA" id="ARBA00023102"/>
    </source>
</evidence>
<dbReference type="CDD" id="cd12110">
    <property type="entry name" value="PHP_HisPPase_Hisj_like"/>
    <property type="match status" value="1"/>
</dbReference>
<dbReference type="GO" id="GO:0004401">
    <property type="term" value="F:histidinol-phosphatase activity"/>
    <property type="evidence" value="ECO:0007669"/>
    <property type="project" value="UniProtKB-UniRule"/>
</dbReference>
<dbReference type="InterPro" id="IPR016195">
    <property type="entry name" value="Pol/histidinol_Pase-like"/>
</dbReference>
<evidence type="ECO:0000259" key="9">
    <source>
        <dbReference type="Pfam" id="PF02811"/>
    </source>
</evidence>
<keyword evidence="4 8" id="KW-0028">Amino-acid biosynthesis</keyword>
<dbReference type="UniPathway" id="UPA00031">
    <property type="reaction ID" value="UER00013"/>
</dbReference>
<evidence type="ECO:0000256" key="7">
    <source>
        <dbReference type="ARBA" id="ARBA00049158"/>
    </source>
</evidence>
<dbReference type="GO" id="GO:0005737">
    <property type="term" value="C:cytoplasm"/>
    <property type="evidence" value="ECO:0007669"/>
    <property type="project" value="TreeGrafter"/>
</dbReference>
<dbReference type="Pfam" id="PF02811">
    <property type="entry name" value="PHP"/>
    <property type="match status" value="1"/>
</dbReference>
<dbReference type="SUPFAM" id="SSF89550">
    <property type="entry name" value="PHP domain-like"/>
    <property type="match status" value="1"/>
</dbReference>
<dbReference type="InterPro" id="IPR010140">
    <property type="entry name" value="Histidinol_P_phosphatase_HisJ"/>
</dbReference>
<reference evidence="10 11" key="1">
    <citation type="submission" date="2018-03" db="EMBL/GenBank/DDBJ databases">
        <title>Genomic Encyclopedia of Type Strains, Phase III (KMG-III): the genomes of soil and plant-associated and newly described type strains.</title>
        <authorList>
            <person name="Whitman W."/>
        </authorList>
    </citation>
    <scope>NUCLEOTIDE SEQUENCE [LARGE SCALE GENOMIC DNA]</scope>
    <source>
        <strain evidence="10 11">CGMCC 1.12259</strain>
    </source>
</reference>
<comment type="catalytic activity">
    <reaction evidence="7 8">
        <text>L-histidinol phosphate + H2O = L-histidinol + phosphate</text>
        <dbReference type="Rhea" id="RHEA:14465"/>
        <dbReference type="ChEBI" id="CHEBI:15377"/>
        <dbReference type="ChEBI" id="CHEBI:43474"/>
        <dbReference type="ChEBI" id="CHEBI:57699"/>
        <dbReference type="ChEBI" id="CHEBI:57980"/>
        <dbReference type="EC" id="3.1.3.15"/>
    </reaction>
</comment>
<dbReference type="Proteomes" id="UP000242682">
    <property type="component" value="Unassembled WGS sequence"/>
</dbReference>
<proteinExistence type="inferred from homology"/>
<keyword evidence="6 8" id="KW-0368">Histidine biosynthesis</keyword>
<keyword evidence="5 8" id="KW-0378">Hydrolase</keyword>
<dbReference type="NCBIfam" id="TIGR01856">
    <property type="entry name" value="hisJ_fam"/>
    <property type="match status" value="1"/>
</dbReference>
<gene>
    <name evidence="10" type="ORF">B0H99_11220</name>
</gene>
<dbReference type="NCBIfam" id="NF005996">
    <property type="entry name" value="PRK08123.1"/>
    <property type="match status" value="1"/>
</dbReference>
<evidence type="ECO:0000256" key="2">
    <source>
        <dbReference type="ARBA" id="ARBA00009152"/>
    </source>
</evidence>
<evidence type="ECO:0000256" key="4">
    <source>
        <dbReference type="ARBA" id="ARBA00022605"/>
    </source>
</evidence>
<name>A0A2P8GAU2_9BACL</name>
<evidence type="ECO:0000313" key="10">
    <source>
        <dbReference type="EMBL" id="PSL31073.1"/>
    </source>
</evidence>